<feature type="compositionally biased region" description="Basic and acidic residues" evidence="1">
    <location>
        <begin position="1"/>
        <end position="12"/>
    </location>
</feature>
<protein>
    <submittedName>
        <fullName evidence="2">Uncharacterized protein</fullName>
    </submittedName>
</protein>
<dbReference type="Proteomes" id="UP001492380">
    <property type="component" value="Unassembled WGS sequence"/>
</dbReference>
<evidence type="ECO:0000256" key="1">
    <source>
        <dbReference type="SAM" id="MobiDB-lite"/>
    </source>
</evidence>
<feature type="compositionally biased region" description="Polar residues" evidence="1">
    <location>
        <begin position="42"/>
        <end position="53"/>
    </location>
</feature>
<keyword evidence="3" id="KW-1185">Reference proteome</keyword>
<feature type="region of interest" description="Disordered" evidence="1">
    <location>
        <begin position="1"/>
        <end position="69"/>
    </location>
</feature>
<evidence type="ECO:0000313" key="3">
    <source>
        <dbReference type="Proteomes" id="UP001492380"/>
    </source>
</evidence>
<organism evidence="2 3">
    <name type="scientific">Phyllosticta capitalensis</name>
    <dbReference type="NCBI Taxonomy" id="121624"/>
    <lineage>
        <taxon>Eukaryota</taxon>
        <taxon>Fungi</taxon>
        <taxon>Dikarya</taxon>
        <taxon>Ascomycota</taxon>
        <taxon>Pezizomycotina</taxon>
        <taxon>Dothideomycetes</taxon>
        <taxon>Dothideomycetes incertae sedis</taxon>
        <taxon>Botryosphaeriales</taxon>
        <taxon>Phyllostictaceae</taxon>
        <taxon>Phyllosticta</taxon>
    </lineage>
</organism>
<proteinExistence type="predicted"/>
<feature type="compositionally biased region" description="Acidic residues" evidence="1">
    <location>
        <begin position="13"/>
        <end position="26"/>
    </location>
</feature>
<name>A0ABR1Z4M4_9PEZI</name>
<sequence length="487" mass="55560">MAILWAEERSEDIAEDSDNDSAESEAGDLPPGDGSRSRGQPAITNFFRTTGPSSAHEDTHSTGETGPESVLIDGTELEEHSPSLFLEYLEMPPRGGRDFVVTQVRRHLKQYWHKEAFGCSIDLDTWKIIVNNISNQSPPGEKRELKWPTPITETEYAITRHEFDMLRLAIDFAVPQPRLFILPEVSWHDRAAGELWLYECSPPHTIQWTHSARLDLQTRNGVIGFEIRIVARDLDLHAPVPKLDTHVRFQDLEATIEELIYLELTLEQYYRHRRAIDICHYAAAVMHDKFFDSLPAIHAFLEQLTLPFKRHKRREWPFLLGVQRDSEKDVSAIKFNSKIVSGLTRIQTTTGWYPPFSYCQAEPPVVLLIISSTPEWVCTVVDTIWNTFREARSMPEIMEAGRRATQVVNQRIREGKHPWKTCCCSEAQAGYTLHSCSMCFIQTLCTALSVDNSTGHRTCYSCRHPEHKNNTSAFSDSGDSDDSDDSQ</sequence>
<reference evidence="2 3" key="1">
    <citation type="submission" date="2024-04" db="EMBL/GenBank/DDBJ databases">
        <title>Phyllosticta paracitricarpa is synonymous to the EU quarantine fungus P. citricarpa based on phylogenomic analyses.</title>
        <authorList>
            <consortium name="Lawrence Berkeley National Laboratory"/>
            <person name="Van Ingen-Buijs V.A."/>
            <person name="Van Westerhoven A.C."/>
            <person name="Haridas S."/>
            <person name="Skiadas P."/>
            <person name="Martin F."/>
            <person name="Groenewald J.Z."/>
            <person name="Crous P.W."/>
            <person name="Seidl M.F."/>
        </authorList>
    </citation>
    <scope>NUCLEOTIDE SEQUENCE [LARGE SCALE GENOMIC DNA]</scope>
    <source>
        <strain evidence="2 3">CBS 123374</strain>
    </source>
</reference>
<accession>A0ABR1Z4M4</accession>
<gene>
    <name evidence="2" type="ORF">HDK90DRAFT_462097</name>
</gene>
<dbReference type="EMBL" id="JBBWRZ010000001">
    <property type="protein sequence ID" value="KAK8247328.1"/>
    <property type="molecule type" value="Genomic_DNA"/>
</dbReference>
<comment type="caution">
    <text evidence="2">The sequence shown here is derived from an EMBL/GenBank/DDBJ whole genome shotgun (WGS) entry which is preliminary data.</text>
</comment>
<evidence type="ECO:0000313" key="2">
    <source>
        <dbReference type="EMBL" id="KAK8247328.1"/>
    </source>
</evidence>